<organism evidence="7 8">
    <name type="scientific">Solanum pennellii</name>
    <name type="common">Tomato</name>
    <name type="synonym">Lycopersicon pennellii</name>
    <dbReference type="NCBI Taxonomy" id="28526"/>
    <lineage>
        <taxon>Eukaryota</taxon>
        <taxon>Viridiplantae</taxon>
        <taxon>Streptophyta</taxon>
        <taxon>Embryophyta</taxon>
        <taxon>Tracheophyta</taxon>
        <taxon>Spermatophyta</taxon>
        <taxon>Magnoliopsida</taxon>
        <taxon>eudicotyledons</taxon>
        <taxon>Gunneridae</taxon>
        <taxon>Pentapetalae</taxon>
        <taxon>asterids</taxon>
        <taxon>lamiids</taxon>
        <taxon>Solanales</taxon>
        <taxon>Solanaceae</taxon>
        <taxon>Solanoideae</taxon>
        <taxon>Solaneae</taxon>
        <taxon>Solanum</taxon>
        <taxon>Solanum subgen. Lycopersicon</taxon>
    </lineage>
</organism>
<keyword evidence="7" id="KW-1185">Reference proteome</keyword>
<dbReference type="InterPro" id="IPR001584">
    <property type="entry name" value="Integrase_cat-core"/>
</dbReference>
<dbReference type="Pfam" id="PF13975">
    <property type="entry name" value="gag-asp_proteas"/>
    <property type="match status" value="1"/>
</dbReference>
<dbReference type="Gene3D" id="3.30.420.10">
    <property type="entry name" value="Ribonuclease H-like superfamily/Ribonuclease H"/>
    <property type="match status" value="1"/>
</dbReference>
<sequence length="734" mass="83903">MAMVDTGATHTFIDVNSAAKLGLKLTKSPSYVKTVNAKAQAIVGMTYGVSMSTGNWVGKHNLMVMPLGDFEMILGIDFLRKFQFVPFSHLDGIMIMNRDNAEFVKGVHSFGKVSNVVKKKDRGMMLFAMSIGKGMKRVPDCVAKLLKKFADVMPLEVPKTLPPRREIDHKIELLPGTVGPAQVPYRMDPKELVELRKQLNELLDAGLIQPYKAPYGAPVLFQKKQDGTMRMLRKACWFTKLDLRQSTGSDDIVIYSRTLDEHVNHLNMVKDLRSFLGLANYYRKFIAGYSKRAAALTDLLKKDAEWIWALPDFELPFEVHTDASDKAIGGVSTFFKTQKKLSPKQARWQEFLAEYDFMWEHKPGKHNQVADALSRKEVFAAVYSISKLETDFFDRIRERIVVPNQGGMRKDLMKEEYDSAWVGHSGVERMLALLSRVYFWPKMEDDIEAYVKTCHVCQVDKNERKKEASLLQPLRILEMPWLLVSMDFNFGFPKVDSKASIMVIVDRFSKYFVFIVAPELCSSEIAADLFYKYVVKYFGVPSDIVSDRDTKFTGRFWTALFNMMGIELKFSTANHPQTDGQTKRISHLLEEYLRHYVTVSQQNWVALLDTAQFCYTLLKSSVTEMSPFEIVLGKQSTTTLNIASKTRHRGLIPRYDGPFEVVKRVGEVAYRNRSKRAPPSVPTQFDAEIEKILDHRVLGTSKKNTKIELLIHWKGKSAANAVWEKSKDLWQFDA</sequence>
<dbReference type="Proteomes" id="UP000694930">
    <property type="component" value="Chromosome 8"/>
</dbReference>
<dbReference type="InterPro" id="IPR016197">
    <property type="entry name" value="Chromo-like_dom_sf"/>
</dbReference>
<evidence type="ECO:0000256" key="3">
    <source>
        <dbReference type="ARBA" id="ARBA00022722"/>
    </source>
</evidence>
<proteinExistence type="predicted"/>
<dbReference type="GeneID" id="107027726"/>
<dbReference type="SUPFAM" id="SSF53098">
    <property type="entry name" value="Ribonuclease H-like"/>
    <property type="match status" value="1"/>
</dbReference>
<dbReference type="Gene3D" id="3.10.10.10">
    <property type="entry name" value="HIV Type 1 Reverse Transcriptase, subunit A, domain 1"/>
    <property type="match status" value="1"/>
</dbReference>
<reference evidence="7" key="1">
    <citation type="journal article" date="2014" name="Nat. Genet.">
        <title>The genome of the stress-tolerant wild tomato species Solanum pennellii.</title>
        <authorList>
            <person name="Bolger A."/>
            <person name="Scossa F."/>
            <person name="Bolger M.E."/>
            <person name="Lanz C."/>
            <person name="Maumus F."/>
            <person name="Tohge T."/>
            <person name="Quesneville H."/>
            <person name="Alseekh S."/>
            <person name="Sorensen I."/>
            <person name="Lichtenstein G."/>
            <person name="Fich E.A."/>
            <person name="Conte M."/>
            <person name="Keller H."/>
            <person name="Schneeberger K."/>
            <person name="Schwacke R."/>
            <person name="Ofner I."/>
            <person name="Vrebalov J."/>
            <person name="Xu Y."/>
            <person name="Osorio S."/>
            <person name="Aflitos S.A."/>
            <person name="Schijlen E."/>
            <person name="Jimenez-Gomez J.M."/>
            <person name="Ryngajllo M."/>
            <person name="Kimura S."/>
            <person name="Kumar R."/>
            <person name="Koenig D."/>
            <person name="Headland L.R."/>
            <person name="Maloof J.N."/>
            <person name="Sinha N."/>
            <person name="van Ham R.C."/>
            <person name="Lankhorst R.K."/>
            <person name="Mao L."/>
            <person name="Vogel A."/>
            <person name="Arsova B."/>
            <person name="Panstruga R."/>
            <person name="Fei Z."/>
            <person name="Rose J.K."/>
            <person name="Zamir D."/>
            <person name="Carrari F."/>
            <person name="Giovannoni J.J."/>
            <person name="Weigel D."/>
            <person name="Usadel B."/>
            <person name="Fernie A.R."/>
        </authorList>
    </citation>
    <scope>NUCLEOTIDE SEQUENCE [LARGE SCALE GENOMIC DNA]</scope>
    <source>
        <strain evidence="7">cv. LA0716</strain>
    </source>
</reference>
<reference evidence="8" key="2">
    <citation type="submission" date="2025-08" db="UniProtKB">
        <authorList>
            <consortium name="RefSeq"/>
        </authorList>
    </citation>
    <scope>IDENTIFICATION</scope>
</reference>
<dbReference type="SUPFAM" id="SSF54160">
    <property type="entry name" value="Chromo domain-like"/>
    <property type="match status" value="1"/>
</dbReference>
<dbReference type="InterPro" id="IPR021109">
    <property type="entry name" value="Peptidase_aspartic_dom_sf"/>
</dbReference>
<keyword evidence="4" id="KW-0255">Endonuclease</keyword>
<dbReference type="Gene3D" id="2.40.50.40">
    <property type="match status" value="1"/>
</dbReference>
<dbReference type="SUPFAM" id="SSF56672">
    <property type="entry name" value="DNA/RNA polymerases"/>
    <property type="match status" value="1"/>
</dbReference>
<evidence type="ECO:0000313" key="8">
    <source>
        <dbReference type="RefSeq" id="XP_015084295.1"/>
    </source>
</evidence>
<evidence type="ECO:0000259" key="6">
    <source>
        <dbReference type="PROSITE" id="PS50994"/>
    </source>
</evidence>
<dbReference type="InterPro" id="IPR036397">
    <property type="entry name" value="RNaseH_sf"/>
</dbReference>
<evidence type="ECO:0000256" key="4">
    <source>
        <dbReference type="ARBA" id="ARBA00022759"/>
    </source>
</evidence>
<dbReference type="InterPro" id="IPR012337">
    <property type="entry name" value="RNaseH-like_sf"/>
</dbReference>
<evidence type="ECO:0000259" key="5">
    <source>
        <dbReference type="PROSITE" id="PS50013"/>
    </source>
</evidence>
<evidence type="ECO:0000313" key="7">
    <source>
        <dbReference type="Proteomes" id="UP000694930"/>
    </source>
</evidence>
<dbReference type="InterPro" id="IPR043128">
    <property type="entry name" value="Rev_trsase/Diguanyl_cyclase"/>
</dbReference>
<gene>
    <name evidence="8" type="primary">LOC107027726</name>
</gene>
<dbReference type="InterPro" id="IPR043502">
    <property type="entry name" value="DNA/RNA_pol_sf"/>
</dbReference>
<evidence type="ECO:0000256" key="2">
    <source>
        <dbReference type="ARBA" id="ARBA00022695"/>
    </source>
</evidence>
<keyword evidence="1" id="KW-0808">Transferase</keyword>
<dbReference type="PROSITE" id="PS50013">
    <property type="entry name" value="CHROMO_2"/>
    <property type="match status" value="1"/>
</dbReference>
<dbReference type="PANTHER" id="PTHR37984">
    <property type="entry name" value="PROTEIN CBG26694"/>
    <property type="match status" value="1"/>
</dbReference>
<dbReference type="PROSITE" id="PS50994">
    <property type="entry name" value="INTEGRASE"/>
    <property type="match status" value="1"/>
</dbReference>
<protein>
    <submittedName>
        <fullName evidence="8">Uncharacterized protein LOC107027726</fullName>
    </submittedName>
</protein>
<dbReference type="CDD" id="cd00024">
    <property type="entry name" value="CD_CSD"/>
    <property type="match status" value="1"/>
</dbReference>
<dbReference type="CDD" id="cd00303">
    <property type="entry name" value="retropepsin_like"/>
    <property type="match status" value="1"/>
</dbReference>
<dbReference type="InterPro" id="IPR000953">
    <property type="entry name" value="Chromo/chromo_shadow_dom"/>
</dbReference>
<dbReference type="RefSeq" id="XP_015084295.1">
    <property type="nucleotide sequence ID" value="XM_015228809.1"/>
</dbReference>
<dbReference type="Pfam" id="PF17921">
    <property type="entry name" value="Integrase_H2C2"/>
    <property type="match status" value="1"/>
</dbReference>
<feature type="domain" description="Integrase catalytic" evidence="6">
    <location>
        <begin position="476"/>
        <end position="635"/>
    </location>
</feature>
<feature type="domain" description="Chromo" evidence="5">
    <location>
        <begin position="687"/>
        <end position="734"/>
    </location>
</feature>
<keyword evidence="4" id="KW-0378">Hydrolase</keyword>
<dbReference type="Gene3D" id="1.10.340.70">
    <property type="match status" value="1"/>
</dbReference>
<evidence type="ECO:0000256" key="1">
    <source>
        <dbReference type="ARBA" id="ARBA00022679"/>
    </source>
</evidence>
<dbReference type="Gene3D" id="3.30.70.270">
    <property type="match status" value="1"/>
</dbReference>
<dbReference type="PANTHER" id="PTHR37984:SF5">
    <property type="entry name" value="PROTEIN NYNRIN-LIKE"/>
    <property type="match status" value="1"/>
</dbReference>
<dbReference type="SUPFAM" id="SSF50630">
    <property type="entry name" value="Acid proteases"/>
    <property type="match status" value="1"/>
</dbReference>
<accession>A0ABM1HEA6</accession>
<dbReference type="Gene3D" id="2.40.70.10">
    <property type="entry name" value="Acid Proteases"/>
    <property type="match status" value="1"/>
</dbReference>
<keyword evidence="2" id="KW-0548">Nucleotidyltransferase</keyword>
<dbReference type="InterPro" id="IPR041588">
    <property type="entry name" value="Integrase_H2C2"/>
</dbReference>
<name>A0ABM1HEA6_SOLPN</name>
<dbReference type="InterPro" id="IPR050951">
    <property type="entry name" value="Retrovirus_Pol_polyprotein"/>
</dbReference>
<keyword evidence="3" id="KW-0540">Nuclease</keyword>